<dbReference type="SMART" id="SM00065">
    <property type="entry name" value="GAF"/>
    <property type="match status" value="1"/>
</dbReference>
<dbReference type="EC" id="2.7.13.3" evidence="4"/>
<proteinExistence type="inferred from homology"/>
<dbReference type="CDD" id="cd00130">
    <property type="entry name" value="PAS"/>
    <property type="match status" value="1"/>
</dbReference>
<organism evidence="19 20">
    <name type="scientific">Amazonocrinis nigriterrae CENA67</name>
    <dbReference type="NCBI Taxonomy" id="2794033"/>
    <lineage>
        <taxon>Bacteria</taxon>
        <taxon>Bacillati</taxon>
        <taxon>Cyanobacteriota</taxon>
        <taxon>Cyanophyceae</taxon>
        <taxon>Nostocales</taxon>
        <taxon>Nostocaceae</taxon>
        <taxon>Amazonocrinis</taxon>
        <taxon>Amazonocrinis nigriterrae</taxon>
    </lineage>
</organism>
<dbReference type="SMART" id="SM00448">
    <property type="entry name" value="REC"/>
    <property type="match status" value="1"/>
</dbReference>
<dbReference type="CDD" id="cd16922">
    <property type="entry name" value="HATPase_EvgS-ArcB-TorS-like"/>
    <property type="match status" value="1"/>
</dbReference>
<evidence type="ECO:0000256" key="12">
    <source>
        <dbReference type="ARBA" id="ARBA00023306"/>
    </source>
</evidence>
<dbReference type="PROSITE" id="PS50112">
    <property type="entry name" value="PAS"/>
    <property type="match status" value="1"/>
</dbReference>
<dbReference type="Pfam" id="PF01590">
    <property type="entry name" value="GAF"/>
    <property type="match status" value="1"/>
</dbReference>
<evidence type="ECO:0000256" key="6">
    <source>
        <dbReference type="ARBA" id="ARBA00022679"/>
    </source>
</evidence>
<dbReference type="CDD" id="cd00082">
    <property type="entry name" value="HisKA"/>
    <property type="match status" value="1"/>
</dbReference>
<dbReference type="PANTHER" id="PTHR43047:SF63">
    <property type="entry name" value="HISTIDINE KINASE"/>
    <property type="match status" value="1"/>
</dbReference>
<evidence type="ECO:0000256" key="8">
    <source>
        <dbReference type="ARBA" id="ARBA00022777"/>
    </source>
</evidence>
<dbReference type="EMBL" id="JAECZC010000024">
    <property type="protein sequence ID" value="MBH8563405.1"/>
    <property type="molecule type" value="Genomic_DNA"/>
</dbReference>
<evidence type="ECO:0000259" key="17">
    <source>
        <dbReference type="PROSITE" id="PS50112"/>
    </source>
</evidence>
<feature type="domain" description="PAS" evidence="17">
    <location>
        <begin position="243"/>
        <end position="288"/>
    </location>
</feature>
<dbReference type="Pfam" id="PF13426">
    <property type="entry name" value="PAS_9"/>
    <property type="match status" value="1"/>
</dbReference>
<dbReference type="PROSITE" id="PS50109">
    <property type="entry name" value="HIS_KIN"/>
    <property type="match status" value="1"/>
</dbReference>
<feature type="modified residue" description="4-aspartylphosphate" evidence="14">
    <location>
        <position position="685"/>
    </location>
</feature>
<evidence type="ECO:0000256" key="14">
    <source>
        <dbReference type="PROSITE-ProRule" id="PRU00169"/>
    </source>
</evidence>
<evidence type="ECO:0000259" key="15">
    <source>
        <dbReference type="PROSITE" id="PS50109"/>
    </source>
</evidence>
<dbReference type="Gene3D" id="3.30.450.20">
    <property type="entry name" value="PAS domain"/>
    <property type="match status" value="2"/>
</dbReference>
<comment type="subcellular location">
    <subcellularLocation>
        <location evidence="2">Membrane</location>
    </subcellularLocation>
</comment>
<dbReference type="GO" id="GO:0009927">
    <property type="term" value="F:histidine phosphotransfer kinase activity"/>
    <property type="evidence" value="ECO:0007669"/>
    <property type="project" value="TreeGrafter"/>
</dbReference>
<evidence type="ECO:0000256" key="3">
    <source>
        <dbReference type="ARBA" id="ARBA00006402"/>
    </source>
</evidence>
<accession>A0A8J7HU75</accession>
<keyword evidence="20" id="KW-1185">Reference proteome</keyword>
<keyword evidence="5 14" id="KW-0597">Phosphoprotein</keyword>
<comment type="similarity">
    <text evidence="3">In the N-terminal section; belongs to the phytochrome family.</text>
</comment>
<comment type="catalytic activity">
    <reaction evidence="1">
        <text>ATP + protein L-histidine = ADP + protein N-phospho-L-histidine.</text>
        <dbReference type="EC" id="2.7.13.3"/>
    </reaction>
</comment>
<dbReference type="Proteomes" id="UP000632766">
    <property type="component" value="Unassembled WGS sequence"/>
</dbReference>
<dbReference type="InterPro" id="IPR004358">
    <property type="entry name" value="Sig_transdc_His_kin-like_C"/>
</dbReference>
<dbReference type="Gene3D" id="3.40.50.2300">
    <property type="match status" value="1"/>
</dbReference>
<dbReference type="Pfam" id="PF00072">
    <property type="entry name" value="Response_reg"/>
    <property type="match status" value="1"/>
</dbReference>
<evidence type="ECO:0000256" key="1">
    <source>
        <dbReference type="ARBA" id="ARBA00000085"/>
    </source>
</evidence>
<keyword evidence="12" id="KW-0131">Cell cycle</keyword>
<evidence type="ECO:0000256" key="11">
    <source>
        <dbReference type="ARBA" id="ARBA00023136"/>
    </source>
</evidence>
<dbReference type="InterPro" id="IPR011006">
    <property type="entry name" value="CheY-like_superfamily"/>
</dbReference>
<dbReference type="SMART" id="SM00091">
    <property type="entry name" value="PAS"/>
    <property type="match status" value="1"/>
</dbReference>
<dbReference type="InterPro" id="IPR035965">
    <property type="entry name" value="PAS-like_dom_sf"/>
</dbReference>
<evidence type="ECO:0000259" key="16">
    <source>
        <dbReference type="PROSITE" id="PS50110"/>
    </source>
</evidence>
<dbReference type="InterPro" id="IPR001789">
    <property type="entry name" value="Sig_transdc_resp-reg_receiver"/>
</dbReference>
<dbReference type="CDD" id="cd17574">
    <property type="entry name" value="REC_OmpR"/>
    <property type="match status" value="1"/>
</dbReference>
<evidence type="ECO:0000256" key="7">
    <source>
        <dbReference type="ARBA" id="ARBA00022741"/>
    </source>
</evidence>
<dbReference type="GO" id="GO:0005524">
    <property type="term" value="F:ATP binding"/>
    <property type="evidence" value="ECO:0007669"/>
    <property type="project" value="UniProtKB-KW"/>
</dbReference>
<dbReference type="InterPro" id="IPR003018">
    <property type="entry name" value="GAF"/>
</dbReference>
<dbReference type="FunFam" id="1.10.287.130:FF:000038">
    <property type="entry name" value="Sensory transduction histidine kinase"/>
    <property type="match status" value="1"/>
</dbReference>
<name>A0A8J7HU75_9NOST</name>
<evidence type="ECO:0000256" key="10">
    <source>
        <dbReference type="ARBA" id="ARBA00023012"/>
    </source>
</evidence>
<dbReference type="Pfam" id="PF00512">
    <property type="entry name" value="HisKA"/>
    <property type="match status" value="1"/>
</dbReference>
<dbReference type="PANTHER" id="PTHR43047">
    <property type="entry name" value="TWO-COMPONENT HISTIDINE PROTEIN KINASE"/>
    <property type="match status" value="1"/>
</dbReference>
<comment type="caution">
    <text evidence="19">The sequence shown here is derived from an EMBL/GenBank/DDBJ whole genome shotgun (WGS) entry which is preliminary data.</text>
</comment>
<dbReference type="InterPro" id="IPR003594">
    <property type="entry name" value="HATPase_dom"/>
</dbReference>
<dbReference type="GO" id="GO:0005886">
    <property type="term" value="C:plasma membrane"/>
    <property type="evidence" value="ECO:0007669"/>
    <property type="project" value="TreeGrafter"/>
</dbReference>
<dbReference type="PROSITE" id="PS50110">
    <property type="entry name" value="RESPONSE_REGULATORY"/>
    <property type="match status" value="1"/>
</dbReference>
<dbReference type="SUPFAM" id="SSF55785">
    <property type="entry name" value="PYP-like sensor domain (PAS domain)"/>
    <property type="match status" value="1"/>
</dbReference>
<dbReference type="SUPFAM" id="SSF47384">
    <property type="entry name" value="Homodimeric domain of signal transducing histidine kinase"/>
    <property type="match status" value="1"/>
</dbReference>
<dbReference type="GO" id="GO:0000155">
    <property type="term" value="F:phosphorelay sensor kinase activity"/>
    <property type="evidence" value="ECO:0007669"/>
    <property type="project" value="InterPro"/>
</dbReference>
<dbReference type="InterPro" id="IPR036890">
    <property type="entry name" value="HATPase_C_sf"/>
</dbReference>
<evidence type="ECO:0000256" key="9">
    <source>
        <dbReference type="ARBA" id="ARBA00022840"/>
    </source>
</evidence>
<keyword evidence="7" id="KW-0547">Nucleotide-binding</keyword>
<evidence type="ECO:0000259" key="18">
    <source>
        <dbReference type="PROSITE" id="PS50113"/>
    </source>
</evidence>
<dbReference type="InterPro" id="IPR001610">
    <property type="entry name" value="PAC"/>
</dbReference>
<keyword evidence="10" id="KW-0902">Two-component regulatory system</keyword>
<feature type="domain" description="PAC" evidence="18">
    <location>
        <begin position="324"/>
        <end position="376"/>
    </location>
</feature>
<evidence type="ECO:0000256" key="13">
    <source>
        <dbReference type="ARBA" id="ARBA00074306"/>
    </source>
</evidence>
<dbReference type="Pfam" id="PF02518">
    <property type="entry name" value="HATPase_c"/>
    <property type="match status" value="1"/>
</dbReference>
<keyword evidence="9" id="KW-0067">ATP-binding</keyword>
<dbReference type="PROSITE" id="PS50113">
    <property type="entry name" value="PAC"/>
    <property type="match status" value="1"/>
</dbReference>
<dbReference type="InterPro" id="IPR029016">
    <property type="entry name" value="GAF-like_dom_sf"/>
</dbReference>
<dbReference type="InterPro" id="IPR000014">
    <property type="entry name" value="PAS"/>
</dbReference>
<dbReference type="AlphaFoldDB" id="A0A8J7HU75"/>
<evidence type="ECO:0000256" key="2">
    <source>
        <dbReference type="ARBA" id="ARBA00004370"/>
    </source>
</evidence>
<dbReference type="InterPro" id="IPR036097">
    <property type="entry name" value="HisK_dim/P_sf"/>
</dbReference>
<dbReference type="FunFam" id="3.30.565.10:FF:000010">
    <property type="entry name" value="Sensor histidine kinase RcsC"/>
    <property type="match status" value="1"/>
</dbReference>
<evidence type="ECO:0000256" key="5">
    <source>
        <dbReference type="ARBA" id="ARBA00022553"/>
    </source>
</evidence>
<evidence type="ECO:0000313" key="20">
    <source>
        <dbReference type="Proteomes" id="UP000632766"/>
    </source>
</evidence>
<keyword evidence="8" id="KW-0418">Kinase</keyword>
<dbReference type="InterPro" id="IPR005467">
    <property type="entry name" value="His_kinase_dom"/>
</dbReference>
<dbReference type="InterPro" id="IPR003661">
    <property type="entry name" value="HisK_dim/P_dom"/>
</dbReference>
<dbReference type="SMART" id="SM00086">
    <property type="entry name" value="PAC"/>
    <property type="match status" value="2"/>
</dbReference>
<dbReference type="SMART" id="SM00387">
    <property type="entry name" value="HATPase_c"/>
    <property type="match status" value="1"/>
</dbReference>
<keyword evidence="11" id="KW-0472">Membrane</keyword>
<dbReference type="InterPro" id="IPR000700">
    <property type="entry name" value="PAS-assoc_C"/>
</dbReference>
<dbReference type="Gene3D" id="1.10.287.130">
    <property type="match status" value="1"/>
</dbReference>
<dbReference type="SUPFAM" id="SSF52172">
    <property type="entry name" value="CheY-like"/>
    <property type="match status" value="1"/>
</dbReference>
<dbReference type="Gene3D" id="3.30.565.10">
    <property type="entry name" value="Histidine kinase-like ATPase, C-terminal domain"/>
    <property type="match status" value="1"/>
</dbReference>
<sequence length="754" mass="84894">MRTNIPDRCEKPCKEIVVAKDGSTFPVELQSQVFFYQRRQTQVMVVKNITEDKQAQEALQIKENERRKQSQALEQLAKNKNFQTGNLNTALKEITEVAAKTLLVQRVGVWLYNEERSVIQCINLYDVSQQEHTFGRSFLKANYPIYFQALETERTIAVNDAIKDKRTQELSTSYLSVFGIASLLHTQVWLGGNLVGIVSYEHFGNIRQWTLEEENFAGSIADCVTIAIEASERNAAQEALRKSEALFRAIFERSSIGIGLIDMKARIVDINPALCQILGYSRQELCGKRFTDYISHQRGDLALYRQLISGTRKDAKRGVNKDGIEIERRFLHKDGELVWTHLCVSIIPGSDGEPEFFLAMVEDITERKQTESKLRASQSAAEAGSRAKSEFLATMSHELRTPLNAIMGLSQLLQQEIVGSLNEKQKEYISCIYGSGEHLLAVINDILDLSKVEAGKEELSLIPLSVPELCNYVLSSVRDRALAKGLVITSEIDPKADICIADARRLKQMLLNLLTNAVKFTPAGRISLTIKKVPQGITFTVSDTGIGIDPNQFQFLFEPFKQLDSRLNRQYEGTGLGLALTRKLARLHGGDVTVVSTLGEGSQFTLFLPDQAQKDEGDEGDEEVILTPSVSISKRRILIVEQEENTGIFLQDYLQIIGYQVEWINNGDSFLEQVRSFKPDLILLDGQLRGNVSSWHLLKIIREEPDLKNLPVVMTSTKELTLEKVINLESGANEYLLKPIRIVQLETMLKQYLS</sequence>
<dbReference type="SMART" id="SM00388">
    <property type="entry name" value="HisKA"/>
    <property type="match status" value="1"/>
</dbReference>
<reference evidence="19 20" key="1">
    <citation type="journal article" date="2021" name="Int. J. Syst. Evol. Microbiol.">
        <title>Amazonocrinis nigriterrae gen. nov., sp. nov., Atlanticothrix silvestris gen. nov., sp. nov. and Dendronalium phyllosphericum gen. nov., sp. nov., nostocacean cyanobacteria from Brazilian environments.</title>
        <authorList>
            <person name="Alvarenga D.O."/>
            <person name="Andreote A.P.D."/>
            <person name="Branco L.H.Z."/>
            <person name="Delbaje E."/>
            <person name="Cruz R.B."/>
            <person name="Varani A.M."/>
            <person name="Fiore M.F."/>
        </authorList>
    </citation>
    <scope>NUCLEOTIDE SEQUENCE [LARGE SCALE GENOMIC DNA]</scope>
    <source>
        <strain evidence="19 20">CENA67</strain>
    </source>
</reference>
<feature type="domain" description="Response regulatory" evidence="16">
    <location>
        <begin position="636"/>
        <end position="753"/>
    </location>
</feature>
<dbReference type="NCBIfam" id="TIGR00229">
    <property type="entry name" value="sensory_box"/>
    <property type="match status" value="1"/>
</dbReference>
<dbReference type="PRINTS" id="PR00344">
    <property type="entry name" value="BCTRLSENSOR"/>
</dbReference>
<feature type="domain" description="Histidine kinase" evidence="15">
    <location>
        <begin position="394"/>
        <end position="612"/>
    </location>
</feature>
<dbReference type="Gene3D" id="3.30.450.40">
    <property type="match status" value="1"/>
</dbReference>
<dbReference type="SUPFAM" id="SSF55874">
    <property type="entry name" value="ATPase domain of HSP90 chaperone/DNA topoisomerase II/histidine kinase"/>
    <property type="match status" value="1"/>
</dbReference>
<gene>
    <name evidence="19" type="ORF">I8748_14640</name>
</gene>
<evidence type="ECO:0000313" key="19">
    <source>
        <dbReference type="EMBL" id="MBH8563405.1"/>
    </source>
</evidence>
<keyword evidence="6" id="KW-0808">Transferase</keyword>
<dbReference type="SUPFAM" id="SSF55781">
    <property type="entry name" value="GAF domain-like"/>
    <property type="match status" value="1"/>
</dbReference>
<protein>
    <recommendedName>
        <fullName evidence="13">Circadian input-output histidine kinase CikA</fullName>
        <ecNumber evidence="4">2.7.13.3</ecNumber>
    </recommendedName>
</protein>
<evidence type="ECO:0000256" key="4">
    <source>
        <dbReference type="ARBA" id="ARBA00012438"/>
    </source>
</evidence>